<dbReference type="PRINTS" id="PR00420">
    <property type="entry name" value="RNGMNOXGNASE"/>
</dbReference>
<accession>A0ABU7KJI2</accession>
<dbReference type="Proteomes" id="UP001356095">
    <property type="component" value="Unassembled WGS sequence"/>
</dbReference>
<dbReference type="PANTHER" id="PTHR42841">
    <property type="entry name" value="AMINE OXIDASE"/>
    <property type="match status" value="1"/>
</dbReference>
<reference evidence="2 3" key="1">
    <citation type="submission" date="2023-08" db="EMBL/GenBank/DDBJ databases">
        <authorList>
            <person name="Girao M."/>
            <person name="Carvalho M.F."/>
        </authorList>
    </citation>
    <scope>NUCLEOTIDE SEQUENCE [LARGE SCALE GENOMIC DNA]</scope>
    <source>
        <strain evidence="2 3">CT-R113</strain>
    </source>
</reference>
<feature type="domain" description="Amine oxidase" evidence="1">
    <location>
        <begin position="18"/>
        <end position="412"/>
    </location>
</feature>
<dbReference type="SUPFAM" id="SSF51905">
    <property type="entry name" value="FAD/NAD(P)-binding domain"/>
    <property type="match status" value="1"/>
</dbReference>
<keyword evidence="3" id="KW-1185">Reference proteome</keyword>
<organism evidence="2 3">
    <name type="scientific">Nocardiopsis codii</name>
    <dbReference type="NCBI Taxonomy" id="3065942"/>
    <lineage>
        <taxon>Bacteria</taxon>
        <taxon>Bacillati</taxon>
        <taxon>Actinomycetota</taxon>
        <taxon>Actinomycetes</taxon>
        <taxon>Streptosporangiales</taxon>
        <taxon>Nocardiopsidaceae</taxon>
        <taxon>Nocardiopsis</taxon>
    </lineage>
</organism>
<comment type="caution">
    <text evidence="2">The sequence shown here is derived from an EMBL/GenBank/DDBJ whole genome shotgun (WGS) entry which is preliminary data.</text>
</comment>
<evidence type="ECO:0000313" key="2">
    <source>
        <dbReference type="EMBL" id="MEE2041757.1"/>
    </source>
</evidence>
<dbReference type="InterPro" id="IPR002937">
    <property type="entry name" value="Amino_oxidase"/>
</dbReference>
<dbReference type="RefSeq" id="WP_330095509.1">
    <property type="nucleotide sequence ID" value="NZ_JAUZMY010000065.1"/>
</dbReference>
<dbReference type="Gene3D" id="3.50.50.60">
    <property type="entry name" value="FAD/NAD(P)-binding domain"/>
    <property type="match status" value="1"/>
</dbReference>
<evidence type="ECO:0000259" key="1">
    <source>
        <dbReference type="Pfam" id="PF01593"/>
    </source>
</evidence>
<dbReference type="InterPro" id="IPR036188">
    <property type="entry name" value="FAD/NAD-bd_sf"/>
</dbReference>
<sequence>MTDLPQSCDVVVVGAGAAGLVAAADLAASGLDVTVVEAEETVGGRVRSRVLDGYVLDRGFQVLNTAYPAVRRRLDLDALRLRSFPKGMAVRTDRGLVRLTASPGGALSSLSLLSGTLVRPSDLARLLRAVAADALLPASRLKERPETDTLTALRRLGLGRRAVNTLVRPFLAGVFLDPGLGTSSRVNDLVWRSFARGRLTVPETGVQAVSDQLAARAGDARVVLGVPVREVAPGLVRTEAGTVRARAVVVAVGPGAVARLLPGVAAPVLNPATTYYHCRPASSDDDPLLHVDGRSRRGDSGLSSVMVLTATAPSYAPPGRALIASSVVGAQRPSPERVGAEAARLLGTGDTDWEHLDTVHVPDALPAAPPPMGDLRKPSALGEGLYVAGDHRDTPSLQGALVSGQRAASAVLADLAGAERSDGRE</sequence>
<gene>
    <name evidence="2" type="ORF">Q8791_31500</name>
</gene>
<proteinExistence type="predicted"/>
<dbReference type="EMBL" id="JAUZMY010000065">
    <property type="protein sequence ID" value="MEE2041757.1"/>
    <property type="molecule type" value="Genomic_DNA"/>
</dbReference>
<protein>
    <submittedName>
        <fullName evidence="2">FAD-dependent oxidoreductase</fullName>
    </submittedName>
</protein>
<name>A0ABU7KJI2_9ACTN</name>
<dbReference type="Pfam" id="PF01593">
    <property type="entry name" value="Amino_oxidase"/>
    <property type="match status" value="1"/>
</dbReference>
<evidence type="ECO:0000313" key="3">
    <source>
        <dbReference type="Proteomes" id="UP001356095"/>
    </source>
</evidence>